<protein>
    <submittedName>
        <fullName evidence="14">Leucine-rich repeat receptor-like protein FASCIATED EAR2</fullName>
    </submittedName>
</protein>
<comment type="similarity">
    <text evidence="2">Belongs to the RLP family.</text>
</comment>
<keyword evidence="7" id="KW-0677">Repeat</keyword>
<keyword evidence="10 14" id="KW-0675">Receptor</keyword>
<accession>A0A438JWP5</accession>
<evidence type="ECO:0000256" key="4">
    <source>
        <dbReference type="ARBA" id="ARBA00022614"/>
    </source>
</evidence>
<dbReference type="Proteomes" id="UP000288805">
    <property type="component" value="Unassembled WGS sequence"/>
</dbReference>
<keyword evidence="5 12" id="KW-0812">Transmembrane</keyword>
<keyword evidence="3" id="KW-1003">Cell membrane</keyword>
<evidence type="ECO:0000256" key="7">
    <source>
        <dbReference type="ARBA" id="ARBA00022737"/>
    </source>
</evidence>
<sequence length="478" mass="52873">MDSNSFRLNVSPNWVPLFQDLRLSHNQLQGQLPNSLNFSSPLLAQIDFSSNLFEGPIPFSIKGVGFLDLSHNKFSGPIPLSRGTIPDSIGHITSLEVIDFSRNNLTGSIPSTINNCSSLIVLDLGNNNLSGMMPKSLGRLQFLQSLHLNDNKLLGELPSSFQNLSSLELLDLSYNELSSKVPSWIGTAFINLVILNLRSNAFFGRLPDRLSNLSSLHVLDLAQNNLTGKIPATLVELKAMAQERNMDMDSLNHSGDGSPYDERLIVITKGQRLEYTRTLSLVVGIHLSDNNLSGEFPEGITKLSGLVFLNLSMNHIIGQIPGSISMLCQLSSLDLSSNKLSGTIPSSMSSLTFLGYLNLSNNNFSGKIPFTGQMTTFTELAFAGNPNLCGTPLVRKCQDEDLDKRQSALEDKIDGGYVDQWFYLSIGLGFAVGILVPYFVLAIRRSWCDAYFDFVDKIVKWLLFKRRVTYAKNHARRQ</sequence>
<evidence type="ECO:0000313" key="15">
    <source>
        <dbReference type="Proteomes" id="UP000288805"/>
    </source>
</evidence>
<evidence type="ECO:0000256" key="3">
    <source>
        <dbReference type="ARBA" id="ARBA00022475"/>
    </source>
</evidence>
<evidence type="ECO:0000256" key="8">
    <source>
        <dbReference type="ARBA" id="ARBA00022989"/>
    </source>
</evidence>
<keyword evidence="9 12" id="KW-0472">Membrane</keyword>
<dbReference type="AlphaFoldDB" id="A0A438JWP5"/>
<dbReference type="Gene3D" id="3.80.10.10">
    <property type="entry name" value="Ribonuclease Inhibitor"/>
    <property type="match status" value="2"/>
</dbReference>
<dbReference type="InterPro" id="IPR055414">
    <property type="entry name" value="LRR_R13L4/SHOC2-like"/>
</dbReference>
<dbReference type="Pfam" id="PF23598">
    <property type="entry name" value="LRR_14"/>
    <property type="match status" value="1"/>
</dbReference>
<dbReference type="InterPro" id="IPR003591">
    <property type="entry name" value="Leu-rich_rpt_typical-subtyp"/>
</dbReference>
<dbReference type="InterPro" id="IPR001611">
    <property type="entry name" value="Leu-rich_rpt"/>
</dbReference>
<keyword evidence="11" id="KW-0325">Glycoprotein</keyword>
<proteinExistence type="inferred from homology"/>
<dbReference type="SMART" id="SM00369">
    <property type="entry name" value="LRR_TYP"/>
    <property type="match status" value="6"/>
</dbReference>
<dbReference type="PANTHER" id="PTHR48063">
    <property type="entry name" value="LRR RECEPTOR-LIKE KINASE"/>
    <property type="match status" value="1"/>
</dbReference>
<evidence type="ECO:0000256" key="1">
    <source>
        <dbReference type="ARBA" id="ARBA00004251"/>
    </source>
</evidence>
<dbReference type="FunFam" id="3.80.10.10:FF:000213">
    <property type="entry name" value="Tyrosine-sulfated glycopeptide receptor 1"/>
    <property type="match status" value="1"/>
</dbReference>
<dbReference type="EMBL" id="QGNW01000024">
    <property type="protein sequence ID" value="RVX13365.1"/>
    <property type="molecule type" value="Genomic_DNA"/>
</dbReference>
<dbReference type="PANTHER" id="PTHR48063:SF16">
    <property type="entry name" value="LRR RECEPTOR-LIKE SERINE_THREONINE-PROTEIN KINASE GSO1"/>
    <property type="match status" value="1"/>
</dbReference>
<keyword evidence="8 12" id="KW-1133">Transmembrane helix</keyword>
<evidence type="ECO:0000256" key="10">
    <source>
        <dbReference type="ARBA" id="ARBA00023170"/>
    </source>
</evidence>
<dbReference type="SUPFAM" id="SSF52058">
    <property type="entry name" value="L domain-like"/>
    <property type="match status" value="2"/>
</dbReference>
<comment type="caution">
    <text evidence="14">The sequence shown here is derived from an EMBL/GenBank/DDBJ whole genome shotgun (WGS) entry which is preliminary data.</text>
</comment>
<reference evidence="14 15" key="1">
    <citation type="journal article" date="2018" name="PLoS Genet.">
        <title>Population sequencing reveals clonal diversity and ancestral inbreeding in the grapevine cultivar Chardonnay.</title>
        <authorList>
            <person name="Roach M.J."/>
            <person name="Johnson D.L."/>
            <person name="Bohlmann J."/>
            <person name="van Vuuren H.J."/>
            <person name="Jones S.J."/>
            <person name="Pretorius I.S."/>
            <person name="Schmidt S.A."/>
            <person name="Borneman A.R."/>
        </authorList>
    </citation>
    <scope>NUCLEOTIDE SEQUENCE [LARGE SCALE GENOMIC DNA]</scope>
    <source>
        <strain evidence="15">cv. Chardonnay</strain>
        <tissue evidence="14">Leaf</tissue>
    </source>
</reference>
<dbReference type="PRINTS" id="PR00019">
    <property type="entry name" value="LEURICHRPT"/>
</dbReference>
<keyword evidence="6" id="KW-0732">Signal</keyword>
<dbReference type="GO" id="GO:0005886">
    <property type="term" value="C:plasma membrane"/>
    <property type="evidence" value="ECO:0007669"/>
    <property type="project" value="UniProtKB-SubCell"/>
</dbReference>
<comment type="subcellular location">
    <subcellularLocation>
        <location evidence="1">Cell membrane</location>
        <topology evidence="1">Single-pass type I membrane protein</topology>
    </subcellularLocation>
</comment>
<dbReference type="FunFam" id="3.80.10.10:FF:000383">
    <property type="entry name" value="Leucine-rich repeat receptor protein kinase EMS1"/>
    <property type="match status" value="1"/>
</dbReference>
<evidence type="ECO:0000256" key="11">
    <source>
        <dbReference type="ARBA" id="ARBA00023180"/>
    </source>
</evidence>
<evidence type="ECO:0000256" key="9">
    <source>
        <dbReference type="ARBA" id="ARBA00023136"/>
    </source>
</evidence>
<evidence type="ECO:0000256" key="5">
    <source>
        <dbReference type="ARBA" id="ARBA00022692"/>
    </source>
</evidence>
<dbReference type="InterPro" id="IPR046956">
    <property type="entry name" value="RLP23-like"/>
</dbReference>
<evidence type="ECO:0000313" key="14">
    <source>
        <dbReference type="EMBL" id="RVX13365.1"/>
    </source>
</evidence>
<evidence type="ECO:0000256" key="12">
    <source>
        <dbReference type="SAM" id="Phobius"/>
    </source>
</evidence>
<gene>
    <name evidence="14" type="primary">FEA2_2</name>
    <name evidence="14" type="ORF">CK203_020994</name>
</gene>
<feature type="domain" description="Disease resistance R13L4/SHOC-2-like LRR" evidence="13">
    <location>
        <begin position="117"/>
        <end position="250"/>
    </location>
</feature>
<dbReference type="InterPro" id="IPR032675">
    <property type="entry name" value="LRR_dom_sf"/>
</dbReference>
<name>A0A438JWP5_VITVI</name>
<keyword evidence="4" id="KW-0433">Leucine-rich repeat</keyword>
<feature type="transmembrane region" description="Helical" evidence="12">
    <location>
        <begin position="421"/>
        <end position="441"/>
    </location>
</feature>
<evidence type="ECO:0000259" key="13">
    <source>
        <dbReference type="Pfam" id="PF23598"/>
    </source>
</evidence>
<evidence type="ECO:0000256" key="6">
    <source>
        <dbReference type="ARBA" id="ARBA00022729"/>
    </source>
</evidence>
<evidence type="ECO:0000256" key="2">
    <source>
        <dbReference type="ARBA" id="ARBA00009592"/>
    </source>
</evidence>
<dbReference type="Pfam" id="PF00560">
    <property type="entry name" value="LRR_1"/>
    <property type="match status" value="5"/>
</dbReference>
<organism evidence="14 15">
    <name type="scientific">Vitis vinifera</name>
    <name type="common">Grape</name>
    <dbReference type="NCBI Taxonomy" id="29760"/>
    <lineage>
        <taxon>Eukaryota</taxon>
        <taxon>Viridiplantae</taxon>
        <taxon>Streptophyta</taxon>
        <taxon>Embryophyta</taxon>
        <taxon>Tracheophyta</taxon>
        <taxon>Spermatophyta</taxon>
        <taxon>Magnoliopsida</taxon>
        <taxon>eudicotyledons</taxon>
        <taxon>Gunneridae</taxon>
        <taxon>Pentapetalae</taxon>
        <taxon>rosids</taxon>
        <taxon>Vitales</taxon>
        <taxon>Vitaceae</taxon>
        <taxon>Viteae</taxon>
        <taxon>Vitis</taxon>
    </lineage>
</organism>